<dbReference type="Proteomes" id="UP000634136">
    <property type="component" value="Unassembled WGS sequence"/>
</dbReference>
<accession>A0A834X6J4</accession>
<protein>
    <submittedName>
        <fullName evidence="2">Uncharacterized protein</fullName>
    </submittedName>
</protein>
<comment type="caution">
    <text evidence="2">The sequence shown here is derived from an EMBL/GenBank/DDBJ whole genome shotgun (WGS) entry which is preliminary data.</text>
</comment>
<dbReference type="AlphaFoldDB" id="A0A834X6J4"/>
<gene>
    <name evidence="2" type="ORF">G2W53_007585</name>
</gene>
<evidence type="ECO:0000256" key="1">
    <source>
        <dbReference type="SAM" id="MobiDB-lite"/>
    </source>
</evidence>
<keyword evidence="3" id="KW-1185">Reference proteome</keyword>
<evidence type="ECO:0000313" key="2">
    <source>
        <dbReference type="EMBL" id="KAF7839103.1"/>
    </source>
</evidence>
<feature type="region of interest" description="Disordered" evidence="1">
    <location>
        <begin position="65"/>
        <end position="84"/>
    </location>
</feature>
<evidence type="ECO:0000313" key="3">
    <source>
        <dbReference type="Proteomes" id="UP000634136"/>
    </source>
</evidence>
<organism evidence="2 3">
    <name type="scientific">Senna tora</name>
    <dbReference type="NCBI Taxonomy" id="362788"/>
    <lineage>
        <taxon>Eukaryota</taxon>
        <taxon>Viridiplantae</taxon>
        <taxon>Streptophyta</taxon>
        <taxon>Embryophyta</taxon>
        <taxon>Tracheophyta</taxon>
        <taxon>Spermatophyta</taxon>
        <taxon>Magnoliopsida</taxon>
        <taxon>eudicotyledons</taxon>
        <taxon>Gunneridae</taxon>
        <taxon>Pentapetalae</taxon>
        <taxon>rosids</taxon>
        <taxon>fabids</taxon>
        <taxon>Fabales</taxon>
        <taxon>Fabaceae</taxon>
        <taxon>Caesalpinioideae</taxon>
        <taxon>Cassia clade</taxon>
        <taxon>Senna</taxon>
    </lineage>
</organism>
<feature type="compositionally biased region" description="Basic and acidic residues" evidence="1">
    <location>
        <begin position="65"/>
        <end position="75"/>
    </location>
</feature>
<name>A0A834X6J4_9FABA</name>
<sequence length="84" mass="9046">MDQHLQNSTNELPEAGSCLQSFTTSNVKCASHRKKEMTSQCREGGALDCTLLGGIMGAGRRDIEDLPADADRDDGVSSTKFRAN</sequence>
<dbReference type="EMBL" id="JAAIUW010000003">
    <property type="protein sequence ID" value="KAF7839103.1"/>
    <property type="molecule type" value="Genomic_DNA"/>
</dbReference>
<reference evidence="2" key="1">
    <citation type="submission" date="2020-09" db="EMBL/GenBank/DDBJ databases">
        <title>Genome-Enabled Discovery of Anthraquinone Biosynthesis in Senna tora.</title>
        <authorList>
            <person name="Kang S.-H."/>
            <person name="Pandey R.P."/>
            <person name="Lee C.-M."/>
            <person name="Sim J.-S."/>
            <person name="Jeong J.-T."/>
            <person name="Choi B.-S."/>
            <person name="Jung M."/>
            <person name="Ginzburg D."/>
            <person name="Zhao K."/>
            <person name="Won S.Y."/>
            <person name="Oh T.-J."/>
            <person name="Yu Y."/>
            <person name="Kim N.-H."/>
            <person name="Lee O.R."/>
            <person name="Lee T.-H."/>
            <person name="Bashyal P."/>
            <person name="Kim T.-S."/>
            <person name="Lee W.-H."/>
            <person name="Kawkins C."/>
            <person name="Kim C.-K."/>
            <person name="Kim J.S."/>
            <person name="Ahn B.O."/>
            <person name="Rhee S.Y."/>
            <person name="Sohng J.K."/>
        </authorList>
    </citation>
    <scope>NUCLEOTIDE SEQUENCE</scope>
    <source>
        <tissue evidence="2">Leaf</tissue>
    </source>
</reference>
<proteinExistence type="predicted"/>